<evidence type="ECO:0000313" key="2">
    <source>
        <dbReference type="Proteomes" id="UP001162060"/>
    </source>
</evidence>
<sequence length="57" mass="6233">MEMQLGLRAVVTPATGNCFAMSIVQAAMDANLDDPGRSLEHLTAYLKRGIYRSYTAL</sequence>
<dbReference type="AlphaFoldDB" id="A0AAV1TYS0"/>
<evidence type="ECO:0000313" key="1">
    <source>
        <dbReference type="EMBL" id="CAK7926906.1"/>
    </source>
</evidence>
<dbReference type="EMBL" id="CAKLBY020000103">
    <property type="protein sequence ID" value="CAK7926906.1"/>
    <property type="molecule type" value="Genomic_DNA"/>
</dbReference>
<name>A0AAV1TYS0_9STRA</name>
<reference evidence="1" key="1">
    <citation type="submission" date="2024-01" db="EMBL/GenBank/DDBJ databases">
        <authorList>
            <person name="Webb A."/>
        </authorList>
    </citation>
    <scope>NUCLEOTIDE SEQUENCE</scope>
    <source>
        <strain evidence="1">Pm1</strain>
    </source>
</reference>
<dbReference type="Proteomes" id="UP001162060">
    <property type="component" value="Unassembled WGS sequence"/>
</dbReference>
<comment type="caution">
    <text evidence="1">The sequence shown here is derived from an EMBL/GenBank/DDBJ whole genome shotgun (WGS) entry which is preliminary data.</text>
</comment>
<gene>
    <name evidence="1" type="ORF">PM001_LOCUS12056</name>
</gene>
<protein>
    <submittedName>
        <fullName evidence="1">Uncharacterized protein</fullName>
    </submittedName>
</protein>
<organism evidence="1 2">
    <name type="scientific">Peronospora matthiolae</name>
    <dbReference type="NCBI Taxonomy" id="2874970"/>
    <lineage>
        <taxon>Eukaryota</taxon>
        <taxon>Sar</taxon>
        <taxon>Stramenopiles</taxon>
        <taxon>Oomycota</taxon>
        <taxon>Peronosporomycetes</taxon>
        <taxon>Peronosporales</taxon>
        <taxon>Peronosporaceae</taxon>
        <taxon>Peronospora</taxon>
    </lineage>
</organism>
<proteinExistence type="predicted"/>
<accession>A0AAV1TYS0</accession>